<proteinExistence type="predicted"/>
<reference evidence="7" key="1">
    <citation type="submission" date="2022-04" db="EMBL/GenBank/DDBJ databases">
        <title>Complete genome sequences of Ezakiella coagulans and Fenollaria massiliensis.</title>
        <authorList>
            <person name="France M.T."/>
            <person name="Clifford J."/>
            <person name="Narina S."/>
            <person name="Rutt L."/>
            <person name="Ravel J."/>
        </authorList>
    </citation>
    <scope>NUCLEOTIDE SEQUENCE</scope>
    <source>
        <strain evidence="7">C0061C2</strain>
    </source>
</reference>
<evidence type="ECO:0000256" key="4">
    <source>
        <dbReference type="ARBA" id="ARBA00022842"/>
    </source>
</evidence>
<dbReference type="EMBL" id="CP096649">
    <property type="protein sequence ID" value="UQK58875.1"/>
    <property type="molecule type" value="Genomic_DNA"/>
</dbReference>
<dbReference type="Pfam" id="PF01938">
    <property type="entry name" value="TRAM"/>
    <property type="match status" value="1"/>
</dbReference>
<dbReference type="Gene3D" id="2.40.50.140">
    <property type="entry name" value="Nucleic acid-binding proteins"/>
    <property type="match status" value="1"/>
</dbReference>
<dbReference type="Pfam" id="PF13638">
    <property type="entry name" value="PIN_4"/>
    <property type="match status" value="1"/>
</dbReference>
<dbReference type="Gene3D" id="3.40.50.1010">
    <property type="entry name" value="5'-nuclease"/>
    <property type="match status" value="1"/>
</dbReference>
<dbReference type="PROSITE" id="PS50926">
    <property type="entry name" value="TRAM"/>
    <property type="match status" value="1"/>
</dbReference>
<evidence type="ECO:0000256" key="5">
    <source>
        <dbReference type="SAM" id="Phobius"/>
    </source>
</evidence>
<name>A0A9E7DJ07_9FIRM</name>
<keyword evidence="5" id="KW-1133">Transmembrane helix</keyword>
<dbReference type="InterPro" id="IPR029060">
    <property type="entry name" value="PIN-like_dom_sf"/>
</dbReference>
<dbReference type="InterPro" id="IPR002716">
    <property type="entry name" value="PIN_dom"/>
</dbReference>
<dbReference type="CDD" id="cd09877">
    <property type="entry name" value="PIN_YacL-like"/>
    <property type="match status" value="1"/>
</dbReference>
<feature type="transmembrane region" description="Helical" evidence="5">
    <location>
        <begin position="76"/>
        <end position="99"/>
    </location>
</feature>
<gene>
    <name evidence="7" type="ORF">M1R53_06455</name>
</gene>
<dbReference type="RefSeq" id="WP_019214094.1">
    <property type="nucleotide sequence ID" value="NZ_CP096649.1"/>
</dbReference>
<evidence type="ECO:0000313" key="8">
    <source>
        <dbReference type="Proteomes" id="UP000831151"/>
    </source>
</evidence>
<evidence type="ECO:0000256" key="1">
    <source>
        <dbReference type="ARBA" id="ARBA00001946"/>
    </source>
</evidence>
<dbReference type="SUPFAM" id="SSF88723">
    <property type="entry name" value="PIN domain-like"/>
    <property type="match status" value="1"/>
</dbReference>
<dbReference type="InterPro" id="IPR052041">
    <property type="entry name" value="Nucleic_acid_metab_PIN/TRAM"/>
</dbReference>
<comment type="cofactor">
    <cofactor evidence="1">
        <name>Mg(2+)</name>
        <dbReference type="ChEBI" id="CHEBI:18420"/>
    </cofactor>
</comment>
<keyword evidence="8" id="KW-1185">Reference proteome</keyword>
<keyword evidence="5" id="KW-0812">Transmembrane</keyword>
<feature type="transmembrane region" description="Helical" evidence="5">
    <location>
        <begin position="105"/>
        <end position="129"/>
    </location>
</feature>
<keyword evidence="5" id="KW-0472">Membrane</keyword>
<evidence type="ECO:0000259" key="6">
    <source>
        <dbReference type="PROSITE" id="PS50926"/>
    </source>
</evidence>
<feature type="transmembrane region" description="Helical" evidence="5">
    <location>
        <begin position="35"/>
        <end position="55"/>
    </location>
</feature>
<dbReference type="InterPro" id="IPR002792">
    <property type="entry name" value="TRAM_dom"/>
</dbReference>
<dbReference type="PANTHER" id="PTHR11603">
    <property type="entry name" value="AAA FAMILY ATPASE"/>
    <property type="match status" value="1"/>
</dbReference>
<dbReference type="PANTHER" id="PTHR11603:SF147">
    <property type="entry name" value="MEMBRANE PROTEIN"/>
    <property type="match status" value="1"/>
</dbReference>
<dbReference type="GO" id="GO:0004518">
    <property type="term" value="F:nuclease activity"/>
    <property type="evidence" value="ECO:0007669"/>
    <property type="project" value="UniProtKB-KW"/>
</dbReference>
<feature type="domain" description="TRAM" evidence="6">
    <location>
        <begin position="288"/>
        <end position="349"/>
    </location>
</feature>
<dbReference type="AlphaFoldDB" id="A0A9E7DJ07"/>
<sequence length="354" mass="39355">MFKKIMKAVMFLIGAAAGYGVSLLATSLVPAFHDYSIYVSVFLSVLFAIIFYLLSDTVFDKIINVGDRVEIELRRFTSLDLILGLVGLLVGLVIAFLLSQLAMNIGIPVLGPVLSVIFYILFPYIGIIVTTRRKDISNIGEKFTQKSTVKKSKKKDTELYKILDTSVIIDGRIKDIASSGFIEGTLVIPKFVLQELQHIADSADDQRRKRGRRGLDILKQMQNEAKVDIEVSSEKIDNVEEIDDKILELASMMNAKVLTNDYNLNKVAQVRGIEVLNINELANAVKPVILPSEELEVEIVRAGKEKNQGLAYLSDGTMIVVEEAKKRIGEKLKVEITTVLQTAAGKMMFAKIKE</sequence>
<evidence type="ECO:0000256" key="3">
    <source>
        <dbReference type="ARBA" id="ARBA00022801"/>
    </source>
</evidence>
<keyword evidence="4" id="KW-0460">Magnesium</keyword>
<dbReference type="SMART" id="SM00670">
    <property type="entry name" value="PINc"/>
    <property type="match status" value="1"/>
</dbReference>
<dbReference type="Proteomes" id="UP000831151">
    <property type="component" value="Chromosome"/>
</dbReference>
<accession>A0A9E7DJ07</accession>
<keyword evidence="2" id="KW-0540">Nuclease</keyword>
<keyword evidence="3" id="KW-0378">Hydrolase</keyword>
<dbReference type="InterPro" id="IPR012340">
    <property type="entry name" value="NA-bd_OB-fold"/>
</dbReference>
<dbReference type="GO" id="GO:0016787">
    <property type="term" value="F:hydrolase activity"/>
    <property type="evidence" value="ECO:0007669"/>
    <property type="project" value="UniProtKB-KW"/>
</dbReference>
<protein>
    <submittedName>
        <fullName evidence="7">PIN domain-containing protein</fullName>
    </submittedName>
</protein>
<evidence type="ECO:0000256" key="2">
    <source>
        <dbReference type="ARBA" id="ARBA00022722"/>
    </source>
</evidence>
<organism evidence="7 8">
    <name type="scientific">Fenollaria massiliensis</name>
    <dbReference type="NCBI Taxonomy" id="938288"/>
    <lineage>
        <taxon>Bacteria</taxon>
        <taxon>Bacillati</taxon>
        <taxon>Bacillota</taxon>
        <taxon>Clostridia</taxon>
        <taxon>Eubacteriales</taxon>
        <taxon>Fenollaria</taxon>
    </lineage>
</organism>
<evidence type="ECO:0000313" key="7">
    <source>
        <dbReference type="EMBL" id="UQK58875.1"/>
    </source>
</evidence>
<dbReference type="KEGG" id="fms:M1R53_06455"/>